<dbReference type="PANTHER" id="PTHR12058:SF0">
    <property type="entry name" value="ACTIN-RELATED PROTEIN 2_3 COMPLEX SUBUNIT 2"/>
    <property type="match status" value="1"/>
</dbReference>
<dbReference type="InterPro" id="IPR034666">
    <property type="entry name" value="ARPC2/4"/>
</dbReference>
<dbReference type="Gene3D" id="3.30.1460.20">
    <property type="match status" value="2"/>
</dbReference>
<evidence type="ECO:0000256" key="3">
    <source>
        <dbReference type="ARBA" id="ARBA00022490"/>
    </source>
</evidence>
<dbReference type="FunFam" id="3.30.1460.20:FF:000004">
    <property type="entry name" value="Arp2/3 complex 34 kDa subunit"/>
    <property type="match status" value="1"/>
</dbReference>
<comment type="subunit">
    <text evidence="6">Component of the Arp2/3 complex.</text>
</comment>
<proteinExistence type="inferred from homology"/>
<protein>
    <recommendedName>
        <fullName evidence="6">Arp2/3 complex 34 kDa subunit</fullName>
    </recommendedName>
</protein>
<keyword evidence="3 6" id="KW-0963">Cytoplasm</keyword>
<keyword evidence="5 6" id="KW-0206">Cytoskeleton</keyword>
<dbReference type="SMR" id="A0A0D2WM47"/>
<dbReference type="FunFam" id="3.30.1460.20:FF:000002">
    <property type="entry name" value="Arp2/3 complex 34 kDa subunit"/>
    <property type="match status" value="1"/>
</dbReference>
<dbReference type="InParanoid" id="A0A0D2WM47"/>
<dbReference type="EMBL" id="KE346362">
    <property type="protein sequence ID" value="KJE91143.1"/>
    <property type="molecule type" value="Genomic_DNA"/>
</dbReference>
<evidence type="ECO:0000256" key="5">
    <source>
        <dbReference type="ARBA" id="ARBA00023212"/>
    </source>
</evidence>
<evidence type="ECO:0000256" key="1">
    <source>
        <dbReference type="ARBA" id="ARBA00004245"/>
    </source>
</evidence>
<evidence type="ECO:0000256" key="6">
    <source>
        <dbReference type="RuleBase" id="RU364015"/>
    </source>
</evidence>
<comment type="similarity">
    <text evidence="2 6">Belongs to the ARPC2 family.</text>
</comment>
<comment type="subcellular location">
    <subcellularLocation>
        <location evidence="1 6">Cytoplasm</location>
        <location evidence="1 6">Cytoskeleton</location>
    </subcellularLocation>
</comment>
<reference evidence="8" key="1">
    <citation type="submission" date="2011-02" db="EMBL/GenBank/DDBJ databases">
        <title>The Genome Sequence of Capsaspora owczarzaki ATCC 30864.</title>
        <authorList>
            <person name="Russ C."/>
            <person name="Cuomo C."/>
            <person name="Burger G."/>
            <person name="Gray M.W."/>
            <person name="Holland P.W.H."/>
            <person name="King N."/>
            <person name="Lang F.B.F."/>
            <person name="Roger A.J."/>
            <person name="Ruiz-Trillo I."/>
            <person name="Young S.K."/>
            <person name="Zeng Q."/>
            <person name="Gargeya S."/>
            <person name="Alvarado L."/>
            <person name="Berlin A."/>
            <person name="Chapman S.B."/>
            <person name="Chen Z."/>
            <person name="Freedman E."/>
            <person name="Gellesch M."/>
            <person name="Goldberg J."/>
            <person name="Griggs A."/>
            <person name="Gujja S."/>
            <person name="Heilman E."/>
            <person name="Heiman D."/>
            <person name="Howarth C."/>
            <person name="Mehta T."/>
            <person name="Neiman D."/>
            <person name="Pearson M."/>
            <person name="Roberts A."/>
            <person name="Saif S."/>
            <person name="Shea T."/>
            <person name="Shenoy N."/>
            <person name="Sisk P."/>
            <person name="Stolte C."/>
            <person name="Sykes S."/>
            <person name="White J."/>
            <person name="Yandava C."/>
            <person name="Haas B."/>
            <person name="Nusbaum C."/>
            <person name="Birren B."/>
        </authorList>
    </citation>
    <scope>NUCLEOTIDE SEQUENCE</scope>
    <source>
        <strain evidence="8">ATCC 30864</strain>
    </source>
</reference>
<dbReference type="PhylomeDB" id="A0A0D2WM47"/>
<dbReference type="OMA" id="FRSYFHY"/>
<dbReference type="GO" id="GO:0005200">
    <property type="term" value="F:structural constituent of cytoskeleton"/>
    <property type="evidence" value="ECO:0007669"/>
    <property type="project" value="TreeGrafter"/>
</dbReference>
<organism evidence="7 8">
    <name type="scientific">Capsaspora owczarzaki (strain ATCC 30864)</name>
    <dbReference type="NCBI Taxonomy" id="595528"/>
    <lineage>
        <taxon>Eukaryota</taxon>
        <taxon>Filasterea</taxon>
        <taxon>Capsaspora</taxon>
    </lineage>
</organism>
<evidence type="ECO:0000313" key="7">
    <source>
        <dbReference type="EMBL" id="KJE91143.1"/>
    </source>
</evidence>
<dbReference type="GO" id="GO:0051015">
    <property type="term" value="F:actin filament binding"/>
    <property type="evidence" value="ECO:0007669"/>
    <property type="project" value="TreeGrafter"/>
</dbReference>
<dbReference type="GO" id="GO:0030041">
    <property type="term" value="P:actin filament polymerization"/>
    <property type="evidence" value="ECO:0007669"/>
    <property type="project" value="InterPro"/>
</dbReference>
<dbReference type="GO" id="GO:0005885">
    <property type="term" value="C:Arp2/3 protein complex"/>
    <property type="evidence" value="ECO:0007669"/>
    <property type="project" value="InterPro"/>
</dbReference>
<dbReference type="PANTHER" id="PTHR12058">
    <property type="entry name" value="ARP2/3 COMPLEX 34 KDA SUBUNIT"/>
    <property type="match status" value="1"/>
</dbReference>
<name>A0A0D2WM47_CAPO3</name>
<evidence type="ECO:0000313" key="8">
    <source>
        <dbReference type="Proteomes" id="UP000008743"/>
    </source>
</evidence>
<gene>
    <name evidence="7" type="ORF">CAOG_002322</name>
</gene>
<sequence length="296" mass="33099">MILLEFQNRIIKEALLARVGVDKPDSIDLTVADFDGVTFHISSTGENKSVVQVSISIRCFAELQAHGADEYLKKVYGSNVAPTENGYSFTIALDFDKLPANKDEVINDFALLKRHCLAAPIGKYFDLCDKGGAGGDKTAVISYREDEKIYLNAEKDRVTVVFSVRFRDADDVVLGKVFLAEFVDARKRLNQAPQVLFSKEPPREIAGAGASVADNMSYVTFVLFTRHVKGAERENSISLVQTFRDYLHYHIKCSKAYLHSRMRARVTSLLKILNRARPEPVVVERKTATGKTFAKK</sequence>
<evidence type="ECO:0000256" key="2">
    <source>
        <dbReference type="ARBA" id="ARBA00007192"/>
    </source>
</evidence>
<dbReference type="AlphaFoldDB" id="A0A0D2WM47"/>
<dbReference type="GO" id="GO:0034314">
    <property type="term" value="P:Arp2/3 complex-mediated actin nucleation"/>
    <property type="evidence" value="ECO:0007669"/>
    <property type="project" value="InterPro"/>
</dbReference>
<dbReference type="OrthoDB" id="148331at2759"/>
<keyword evidence="8" id="KW-1185">Reference proteome</keyword>
<dbReference type="eggNOG" id="KOG2826">
    <property type="taxonomic scope" value="Eukaryota"/>
</dbReference>
<dbReference type="STRING" id="595528.A0A0D2WM47"/>
<dbReference type="SUPFAM" id="SSF69645">
    <property type="entry name" value="Arp2/3 complex subunits"/>
    <property type="match status" value="2"/>
</dbReference>
<evidence type="ECO:0000256" key="4">
    <source>
        <dbReference type="ARBA" id="ARBA00023203"/>
    </source>
</evidence>
<comment type="function">
    <text evidence="6">Functions as actin-binding component of the Arp2/3 complex which is involved in regulation of actin polymerization and together with an activating nucleation-promoting factor (NPF) mediates the formation of branched actin networks.</text>
</comment>
<dbReference type="Pfam" id="PF04045">
    <property type="entry name" value="P34-Arc"/>
    <property type="match status" value="1"/>
</dbReference>
<dbReference type="FunCoup" id="A0A0D2WM47">
    <property type="interactions" value="303"/>
</dbReference>
<keyword evidence="4 6" id="KW-0009">Actin-binding</keyword>
<dbReference type="InterPro" id="IPR007188">
    <property type="entry name" value="ARPC2"/>
</dbReference>
<dbReference type="RefSeq" id="XP_004349072.1">
    <property type="nucleotide sequence ID" value="XM_004349022.2"/>
</dbReference>
<accession>A0A0D2WM47</accession>
<dbReference type="Proteomes" id="UP000008743">
    <property type="component" value="Unassembled WGS sequence"/>
</dbReference>